<evidence type="ECO:0000313" key="2">
    <source>
        <dbReference type="EMBL" id="MBL0681925.1"/>
    </source>
</evidence>
<accession>A0A937D698</accession>
<dbReference type="InterPro" id="IPR041667">
    <property type="entry name" value="Cupin_8"/>
</dbReference>
<dbReference type="Proteomes" id="UP000651057">
    <property type="component" value="Unassembled WGS sequence"/>
</dbReference>
<keyword evidence="3" id="KW-1185">Reference proteome</keyword>
<dbReference type="SUPFAM" id="SSF51197">
    <property type="entry name" value="Clavaminate synthase-like"/>
    <property type="match status" value="1"/>
</dbReference>
<dbReference type="AlphaFoldDB" id="A0A937D698"/>
<organism evidence="2 3">
    <name type="scientific">Aquimarina mytili</name>
    <dbReference type="NCBI Taxonomy" id="874423"/>
    <lineage>
        <taxon>Bacteria</taxon>
        <taxon>Pseudomonadati</taxon>
        <taxon>Bacteroidota</taxon>
        <taxon>Flavobacteriia</taxon>
        <taxon>Flavobacteriales</taxon>
        <taxon>Flavobacteriaceae</taxon>
        <taxon>Aquimarina</taxon>
    </lineage>
</organism>
<dbReference type="InterPro" id="IPR003347">
    <property type="entry name" value="JmjC_dom"/>
</dbReference>
<evidence type="ECO:0000313" key="3">
    <source>
        <dbReference type="Proteomes" id="UP000651057"/>
    </source>
</evidence>
<dbReference type="EMBL" id="JAERQJ010000001">
    <property type="protein sequence ID" value="MBL0681925.1"/>
    <property type="molecule type" value="Genomic_DNA"/>
</dbReference>
<dbReference type="Gene3D" id="2.60.120.650">
    <property type="entry name" value="Cupin"/>
    <property type="match status" value="1"/>
</dbReference>
<reference evidence="2" key="1">
    <citation type="submission" date="2021-01" db="EMBL/GenBank/DDBJ databases">
        <authorList>
            <person name="Zhong Y.L."/>
        </authorList>
    </citation>
    <scope>NUCLEOTIDE SEQUENCE</scope>
    <source>
        <strain evidence="2">KCTC 23302</strain>
    </source>
</reference>
<dbReference type="PANTHER" id="PTHR12461:SF105">
    <property type="entry name" value="HYPOXIA-INDUCIBLE FACTOR 1-ALPHA INHIBITOR"/>
    <property type="match status" value="1"/>
</dbReference>
<comment type="caution">
    <text evidence="2">The sequence shown here is derived from an EMBL/GenBank/DDBJ whole genome shotgun (WGS) entry which is preliminary data.</text>
</comment>
<proteinExistence type="predicted"/>
<dbReference type="PANTHER" id="PTHR12461">
    <property type="entry name" value="HYPOXIA-INDUCIBLE FACTOR 1 ALPHA INHIBITOR-RELATED"/>
    <property type="match status" value="1"/>
</dbReference>
<dbReference type="SMART" id="SM00558">
    <property type="entry name" value="JmjC"/>
    <property type="match status" value="1"/>
</dbReference>
<dbReference type="Pfam" id="PF13621">
    <property type="entry name" value="Cupin_8"/>
    <property type="match status" value="1"/>
</dbReference>
<name>A0A937D698_9FLAO</name>
<dbReference type="RefSeq" id="WP_201915915.1">
    <property type="nucleotide sequence ID" value="NZ_BAABAX010000001.1"/>
</dbReference>
<gene>
    <name evidence="2" type="ORF">JJQ60_00210</name>
</gene>
<dbReference type="PROSITE" id="PS51184">
    <property type="entry name" value="JMJC"/>
    <property type="match status" value="1"/>
</dbReference>
<evidence type="ECO:0000259" key="1">
    <source>
        <dbReference type="PROSITE" id="PS51184"/>
    </source>
</evidence>
<sequence length="289" mass="34168">MELNLEQIQRVGTITREDFLGTYVASQKPVVIEHLIEDWPAYQKWNLCYLKQLAGERTVPLYDNRPVASERKFNEPHTSMKMGDYIDLLNKKPTNYRIFLYNLLKEVPELQNDFSYPDLGLKFMKKLPFLFFGGSGAKVFMHYDIDLANILHFHFHGEKRCILFPPSETKYLYKIPHSLMSHQEIDYTNPDFEKWPALKKAKGYIANLKHGETLYMPEGYWHQMTYLTPGFSMSIRSVAKNMGNFTEATYNVFIMRYLDNFMRKVRGQKWIEYKNSRAISKTNKMNGYD</sequence>
<feature type="domain" description="JmjC" evidence="1">
    <location>
        <begin position="81"/>
        <end position="256"/>
    </location>
</feature>
<protein>
    <submittedName>
        <fullName evidence="2">Cupin-like domain-containing protein</fullName>
    </submittedName>
</protein>